<keyword evidence="4 6" id="KW-1133">Transmembrane helix</keyword>
<dbReference type="Proteomes" id="UP000093954">
    <property type="component" value="Unassembled WGS sequence"/>
</dbReference>
<dbReference type="PANTHER" id="PTHR37693:SF1">
    <property type="entry name" value="INTEGRAL MEMBRANE PROTEIN"/>
    <property type="match status" value="1"/>
</dbReference>
<keyword evidence="3 6" id="KW-0812">Transmembrane</keyword>
<dbReference type="PATRIC" id="fig|1353534.3.peg.4018"/>
<evidence type="ECO:0000256" key="1">
    <source>
        <dbReference type="ARBA" id="ARBA00004651"/>
    </source>
</evidence>
<feature type="transmembrane region" description="Helical" evidence="6">
    <location>
        <begin position="7"/>
        <end position="28"/>
    </location>
</feature>
<dbReference type="GO" id="GO:0006629">
    <property type="term" value="P:lipid metabolic process"/>
    <property type="evidence" value="ECO:0007669"/>
    <property type="project" value="UniProtKB-KW"/>
</dbReference>
<dbReference type="AlphaFoldDB" id="A0A1A6AHY9"/>
<evidence type="ECO:0000313" key="8">
    <source>
        <dbReference type="Proteomes" id="UP000093954"/>
    </source>
</evidence>
<dbReference type="RefSeq" id="WP_065079962.1">
    <property type="nucleotide sequence ID" value="NZ_LROS01000079.1"/>
</dbReference>
<gene>
    <name evidence="6" type="primary">mprF</name>
    <name evidence="7" type="ORF">CLRAG_39460</name>
</gene>
<evidence type="ECO:0000256" key="2">
    <source>
        <dbReference type="ARBA" id="ARBA00022475"/>
    </source>
</evidence>
<dbReference type="PANTHER" id="PTHR37693">
    <property type="entry name" value="PHOSPHATIDYLGLYCEROL LYSYLTRANSFERASE"/>
    <property type="match status" value="1"/>
</dbReference>
<evidence type="ECO:0000256" key="6">
    <source>
        <dbReference type="RuleBase" id="RU363042"/>
    </source>
</evidence>
<proteinExistence type="inferred from homology"/>
<keyword evidence="6" id="KW-0808">Transferase</keyword>
<comment type="subcellular location">
    <subcellularLocation>
        <location evidence="1 6">Cell membrane</location>
        <topology evidence="1 6">Multi-pass membrane protein</topology>
    </subcellularLocation>
</comment>
<dbReference type="GO" id="GO:0050071">
    <property type="term" value="F:phosphatidylglycerol lysyltransferase activity"/>
    <property type="evidence" value="ECO:0007669"/>
    <property type="project" value="UniProtKB-EC"/>
</dbReference>
<protein>
    <recommendedName>
        <fullName evidence="6">Phosphatidylglycerol lysyltransferase</fullName>
        <ecNumber evidence="6">2.3.2.3</ecNumber>
    </recommendedName>
    <alternativeName>
        <fullName evidence="6">Lysylphosphatidylglycerol synthase</fullName>
    </alternativeName>
</protein>
<comment type="function">
    <text evidence="6">Catalyzes the transfer of a lysyl group from L-lysyl-tRNA(Lys) to membrane-bound phosphatidylglycerol (PG), which produces lysylphosphatidylglycerol (LPG), a major component of the bacterial membrane with a positive net charge. LPG synthesis contributes to bacterial virulence as it is involved in the resistance mechanism against cationic antimicrobial peptides (CAMP) produces by the host's immune system (defensins, cathelicidins) and by the competing microorganisms.</text>
</comment>
<comment type="caution">
    <text evidence="7">The sequence shown here is derived from an EMBL/GenBank/DDBJ whole genome shotgun (WGS) entry which is preliminary data.</text>
</comment>
<dbReference type="NCBIfam" id="TIGR00374">
    <property type="entry name" value="flippase-like domain"/>
    <property type="match status" value="1"/>
</dbReference>
<feature type="transmembrane region" description="Helical" evidence="6">
    <location>
        <begin position="40"/>
        <end position="62"/>
    </location>
</feature>
<feature type="transmembrane region" description="Helical" evidence="6">
    <location>
        <begin position="153"/>
        <end position="174"/>
    </location>
</feature>
<feature type="transmembrane region" description="Helical" evidence="6">
    <location>
        <begin position="315"/>
        <end position="332"/>
    </location>
</feature>
<evidence type="ECO:0000313" key="7">
    <source>
        <dbReference type="EMBL" id="OBR89684.1"/>
    </source>
</evidence>
<keyword evidence="2" id="KW-1003">Cell membrane</keyword>
<evidence type="ECO:0000256" key="4">
    <source>
        <dbReference type="ARBA" id="ARBA00022989"/>
    </source>
</evidence>
<sequence>MKNKMFNIIVVLISTCIFFSFFIFTKGIHSMIKELKSLDIYWIFLAVIAVILFWTFETMILYTIMKNLYPRERLFSKSIKFQMVGQFFGAITPLGAGSHPSQLYAMTETGMPAGLSGSILIIKFMIHEIVSMFFLVVALLFKFNYFNLKIKYFFYFSILGIVINIGVMLLAISIIINKKLAKSIINFIVKLLGKIHIMKDIKSKQEKIENEIESFHKNAILIGKHIGMCAHAIVYSLLQWTTYFSIPYFIYRSFGFNSIDLCTIMSAQVFLTVFMTAIPLPGAEGGAEGGFYVIFNLFFKAKTVIALFVWRMITYYLSIIVSSMFILAFPNVRLKNDIIEQ</sequence>
<evidence type="ECO:0000256" key="3">
    <source>
        <dbReference type="ARBA" id="ARBA00022692"/>
    </source>
</evidence>
<dbReference type="Pfam" id="PF03706">
    <property type="entry name" value="LPG_synthase_TM"/>
    <property type="match status" value="1"/>
</dbReference>
<accession>A0A1A6AHY9</accession>
<feature type="transmembrane region" description="Helical" evidence="6">
    <location>
        <begin position="258"/>
        <end position="278"/>
    </location>
</feature>
<organism evidence="7 8">
    <name type="scientific">Clostridium ragsdalei P11</name>
    <dbReference type="NCBI Taxonomy" id="1353534"/>
    <lineage>
        <taxon>Bacteria</taxon>
        <taxon>Bacillati</taxon>
        <taxon>Bacillota</taxon>
        <taxon>Clostridia</taxon>
        <taxon>Eubacteriales</taxon>
        <taxon>Clostridiaceae</taxon>
        <taxon>Clostridium</taxon>
    </lineage>
</organism>
<dbReference type="InterPro" id="IPR022791">
    <property type="entry name" value="L-PG_synthase/AglD"/>
</dbReference>
<feature type="transmembrane region" description="Helical" evidence="6">
    <location>
        <begin position="83"/>
        <end position="100"/>
    </location>
</feature>
<comment type="catalytic activity">
    <reaction evidence="6">
        <text>L-lysyl-tRNA(Lys) + a 1,2-diacyl-sn-glycero-3-phospho-(1'-sn-glycerol) = a 1,2-diacyl-sn-glycero-3-phospho-1'-(3'-O-L-lysyl)-sn-glycerol + tRNA(Lys)</text>
        <dbReference type="Rhea" id="RHEA:10668"/>
        <dbReference type="Rhea" id="RHEA-COMP:9696"/>
        <dbReference type="Rhea" id="RHEA-COMP:9697"/>
        <dbReference type="ChEBI" id="CHEBI:64716"/>
        <dbReference type="ChEBI" id="CHEBI:75792"/>
        <dbReference type="ChEBI" id="CHEBI:78442"/>
        <dbReference type="ChEBI" id="CHEBI:78529"/>
        <dbReference type="EC" id="2.3.2.3"/>
    </reaction>
</comment>
<dbReference type="GO" id="GO:0046677">
    <property type="term" value="P:response to antibiotic"/>
    <property type="evidence" value="ECO:0007669"/>
    <property type="project" value="UniProtKB-KW"/>
</dbReference>
<reference evidence="7 8" key="1">
    <citation type="journal article" date="2012" name="Front. Microbiol.">
        <title>Draft Genome Sequence of the Virulent Strain 01-B526 of the Fish Pathogen Aeromonas salmonicida.</title>
        <authorList>
            <person name="Charette S.J."/>
            <person name="Brochu F."/>
            <person name="Boyle B."/>
            <person name="Filion G."/>
            <person name="Tanaka K.H."/>
            <person name="Derome N."/>
        </authorList>
    </citation>
    <scope>NUCLEOTIDE SEQUENCE [LARGE SCALE GENOMIC DNA]</scope>
    <source>
        <strain evidence="7 8">P11</strain>
    </source>
</reference>
<keyword evidence="6" id="KW-0443">Lipid metabolism</keyword>
<evidence type="ECO:0000256" key="5">
    <source>
        <dbReference type="ARBA" id="ARBA00023136"/>
    </source>
</evidence>
<keyword evidence="6" id="KW-0046">Antibiotic resistance</keyword>
<name>A0A1A6AHY9_9CLOT</name>
<feature type="transmembrane region" description="Helical" evidence="6">
    <location>
        <begin position="120"/>
        <end position="141"/>
    </location>
</feature>
<comment type="similarity">
    <text evidence="6">Belongs to the LPG synthase family.</text>
</comment>
<keyword evidence="5 6" id="KW-0472">Membrane</keyword>
<dbReference type="EC" id="2.3.2.3" evidence="6"/>
<keyword evidence="8" id="KW-1185">Reference proteome</keyword>
<dbReference type="GO" id="GO:0005886">
    <property type="term" value="C:plasma membrane"/>
    <property type="evidence" value="ECO:0007669"/>
    <property type="project" value="UniProtKB-SubCell"/>
</dbReference>
<dbReference type="EMBL" id="LROS01000079">
    <property type="protein sequence ID" value="OBR89684.1"/>
    <property type="molecule type" value="Genomic_DNA"/>
</dbReference>